<dbReference type="Gene3D" id="1.10.3720.10">
    <property type="entry name" value="MetI-like"/>
    <property type="match status" value="1"/>
</dbReference>
<dbReference type="InterPro" id="IPR035906">
    <property type="entry name" value="MetI-like_sf"/>
</dbReference>
<accession>A0A4R1QVU9</accession>
<evidence type="ECO:0000256" key="4">
    <source>
        <dbReference type="ARBA" id="ARBA00022692"/>
    </source>
</evidence>
<evidence type="ECO:0000256" key="7">
    <source>
        <dbReference type="RuleBase" id="RU363032"/>
    </source>
</evidence>
<evidence type="ECO:0000313" key="9">
    <source>
        <dbReference type="EMBL" id="TCL57291.1"/>
    </source>
</evidence>
<dbReference type="Proteomes" id="UP000295718">
    <property type="component" value="Unassembled WGS sequence"/>
</dbReference>
<keyword evidence="10" id="KW-1185">Reference proteome</keyword>
<keyword evidence="2 7" id="KW-0813">Transport</keyword>
<dbReference type="AlphaFoldDB" id="A0A4R1QVU9"/>
<evidence type="ECO:0000313" key="10">
    <source>
        <dbReference type="Proteomes" id="UP000295718"/>
    </source>
</evidence>
<dbReference type="PANTHER" id="PTHR30151:SF0">
    <property type="entry name" value="ABC TRANSPORTER PERMEASE PROTEIN MJ0413-RELATED"/>
    <property type="match status" value="1"/>
</dbReference>
<dbReference type="GO" id="GO:0005886">
    <property type="term" value="C:plasma membrane"/>
    <property type="evidence" value="ECO:0007669"/>
    <property type="project" value="UniProtKB-SubCell"/>
</dbReference>
<evidence type="ECO:0000256" key="3">
    <source>
        <dbReference type="ARBA" id="ARBA00022475"/>
    </source>
</evidence>
<keyword evidence="6 7" id="KW-0472">Membrane</keyword>
<gene>
    <name evidence="9" type="ORF">EDD76_109154</name>
</gene>
<reference evidence="9 10" key="1">
    <citation type="submission" date="2019-03" db="EMBL/GenBank/DDBJ databases">
        <title>Genomic Encyclopedia of Type Strains, Phase IV (KMG-IV): sequencing the most valuable type-strain genomes for metagenomic binning, comparative biology and taxonomic classification.</title>
        <authorList>
            <person name="Goeker M."/>
        </authorList>
    </citation>
    <scope>NUCLEOTIDE SEQUENCE [LARGE SCALE GENOMIC DNA]</scope>
    <source>
        <strain evidence="9 10">DSM 100556</strain>
    </source>
</reference>
<evidence type="ECO:0000256" key="2">
    <source>
        <dbReference type="ARBA" id="ARBA00022448"/>
    </source>
</evidence>
<protein>
    <submittedName>
        <fullName evidence="9">NitT/TauT family transport system permease protein</fullName>
    </submittedName>
</protein>
<dbReference type="GO" id="GO:0055085">
    <property type="term" value="P:transmembrane transport"/>
    <property type="evidence" value="ECO:0007669"/>
    <property type="project" value="InterPro"/>
</dbReference>
<comment type="similarity">
    <text evidence="7">Belongs to the binding-protein-dependent transport system permease family.</text>
</comment>
<evidence type="ECO:0000256" key="1">
    <source>
        <dbReference type="ARBA" id="ARBA00004651"/>
    </source>
</evidence>
<organism evidence="9 10">
    <name type="scientific">Kineothrix alysoides</name>
    <dbReference type="NCBI Taxonomy" id="1469948"/>
    <lineage>
        <taxon>Bacteria</taxon>
        <taxon>Bacillati</taxon>
        <taxon>Bacillota</taxon>
        <taxon>Clostridia</taxon>
        <taxon>Lachnospirales</taxon>
        <taxon>Lachnospiraceae</taxon>
        <taxon>Kineothrix</taxon>
    </lineage>
</organism>
<dbReference type="PROSITE" id="PS50928">
    <property type="entry name" value="ABC_TM1"/>
    <property type="match status" value="1"/>
</dbReference>
<evidence type="ECO:0000256" key="5">
    <source>
        <dbReference type="ARBA" id="ARBA00022989"/>
    </source>
</evidence>
<comment type="subcellular location">
    <subcellularLocation>
        <location evidence="1 7">Cell membrane</location>
        <topology evidence="1 7">Multi-pass membrane protein</topology>
    </subcellularLocation>
</comment>
<feature type="domain" description="ABC transmembrane type-1" evidence="8">
    <location>
        <begin position="58"/>
        <end position="242"/>
    </location>
</feature>
<proteinExistence type="inferred from homology"/>
<dbReference type="Pfam" id="PF00528">
    <property type="entry name" value="BPD_transp_1"/>
    <property type="match status" value="1"/>
</dbReference>
<keyword evidence="3" id="KW-1003">Cell membrane</keyword>
<dbReference type="PANTHER" id="PTHR30151">
    <property type="entry name" value="ALKANE SULFONATE ABC TRANSPORTER-RELATED, MEMBRANE SUBUNIT"/>
    <property type="match status" value="1"/>
</dbReference>
<name>A0A4R1QVU9_9FIRM</name>
<evidence type="ECO:0000259" key="8">
    <source>
        <dbReference type="PROSITE" id="PS50928"/>
    </source>
</evidence>
<dbReference type="CDD" id="cd06261">
    <property type="entry name" value="TM_PBP2"/>
    <property type="match status" value="1"/>
</dbReference>
<sequence>MTFTMKDKGNRSKIKIWAVLLWLLMWEIAARSIGQEILLVSPAVVLFKFLQLMLTLSFWQSIAFSLLRIIGGFLLALCAGVILAGISSMNTFIKELMRPLIAVIKAVPVASFIILVLIWVPSRNLSVVISFLMVLPVVYQNILEGIERMDGQLLEMAQVFQVPYGKRLRYIYLSQIMPFFKTAASLSLGLCWKAGVAAEVIGIPRGSIGEKLYEAKIYLQTPDLFAWTFTIVLLSVGFEKIFLLFVDKLVKKVERG</sequence>
<dbReference type="EMBL" id="SLUO01000009">
    <property type="protein sequence ID" value="TCL57291.1"/>
    <property type="molecule type" value="Genomic_DNA"/>
</dbReference>
<evidence type="ECO:0000256" key="6">
    <source>
        <dbReference type="ARBA" id="ARBA00023136"/>
    </source>
</evidence>
<feature type="transmembrane region" description="Helical" evidence="7">
    <location>
        <begin position="224"/>
        <end position="246"/>
    </location>
</feature>
<dbReference type="STRING" id="1469948.GCA_000732725_03061"/>
<dbReference type="RefSeq" id="WP_035315778.1">
    <property type="nucleotide sequence ID" value="NZ_JPNB01000002.1"/>
</dbReference>
<feature type="transmembrane region" description="Helical" evidence="7">
    <location>
        <begin position="125"/>
        <end position="143"/>
    </location>
</feature>
<dbReference type="SUPFAM" id="SSF161098">
    <property type="entry name" value="MetI-like"/>
    <property type="match status" value="1"/>
</dbReference>
<dbReference type="InterPro" id="IPR000515">
    <property type="entry name" value="MetI-like"/>
</dbReference>
<keyword evidence="4 7" id="KW-0812">Transmembrane</keyword>
<feature type="transmembrane region" description="Helical" evidence="7">
    <location>
        <begin position="58"/>
        <end position="84"/>
    </location>
</feature>
<feature type="transmembrane region" description="Helical" evidence="7">
    <location>
        <begin position="96"/>
        <end position="119"/>
    </location>
</feature>
<comment type="caution">
    <text evidence="9">The sequence shown here is derived from an EMBL/GenBank/DDBJ whole genome shotgun (WGS) entry which is preliminary data.</text>
</comment>
<keyword evidence="5 7" id="KW-1133">Transmembrane helix</keyword>